<evidence type="ECO:0000259" key="1">
    <source>
        <dbReference type="Pfam" id="PF03976"/>
    </source>
</evidence>
<dbReference type="SUPFAM" id="SSF52540">
    <property type="entry name" value="P-loop containing nucleoside triphosphate hydrolases"/>
    <property type="match status" value="2"/>
</dbReference>
<dbReference type="InterPro" id="IPR022489">
    <property type="entry name" value="PolyP_AMP_Tfrase"/>
</dbReference>
<protein>
    <submittedName>
        <fullName evidence="2">Polyphosphate:AMP phosphotransferase</fullName>
    </submittedName>
</protein>
<dbReference type="InterPro" id="IPR027417">
    <property type="entry name" value="P-loop_NTPase"/>
</dbReference>
<keyword evidence="3" id="KW-1185">Reference proteome</keyword>
<proteinExistence type="predicted"/>
<dbReference type="InterPro" id="IPR022488">
    <property type="entry name" value="PPK2-related"/>
</dbReference>
<sequence length="493" mass="57280">MFESAKLGHKIDKDDYREREAKLREALLAAQFKLKQQGDFPVVILLSGVPTGGRGEMASQLNEWMDPRHIESHAFGLPNDEEAEKPPLWRYWRALPPKGKTAIFFDGWYLGPMWDALRSGDKVALQREIERITRFERMLASEGVLLMKFWLHLPKADLKKRIKKLESDPLTEWRVGESDRWFLKNYDEIIANLQPMLQGTNLAFAPWRVVEAGDANYRSISVGQQLLEALNARFDKQFQPYGEAAPLLPSVDGVRLLDRLELTHALDKKDYEKRLAEVQGRLNQLTRKRGFKKMGVAAVFEGMDAAGKGGAIRRITAALDVRQYGIVPIAAPTEEERAQPYLWRFWRHVPSHGQVRIFDRSWYGRVLVERVEGFASQFDWMRAYSEINDFEAQLDAANTVVVKFWLAIDPDEQLRRFKEREAIEWKRFKITDEDWRNRDKWDDYIIAASDMIDRTSSAHAPWHLIGANNKYHARVTILEKLCDAIEARLKRKE</sequence>
<dbReference type="Pfam" id="PF03976">
    <property type="entry name" value="PPK2"/>
    <property type="match status" value="2"/>
</dbReference>
<evidence type="ECO:0000313" key="3">
    <source>
        <dbReference type="Proteomes" id="UP000809431"/>
    </source>
</evidence>
<feature type="domain" description="Polyphosphate kinase-2-related" evidence="1">
    <location>
        <begin position="266"/>
        <end position="492"/>
    </location>
</feature>
<name>A0ABS2BMQ0_9NEIS</name>
<dbReference type="EMBL" id="JAESND010000006">
    <property type="protein sequence ID" value="MBM3116710.1"/>
    <property type="molecule type" value="Genomic_DNA"/>
</dbReference>
<dbReference type="Gene3D" id="3.40.50.300">
    <property type="entry name" value="P-loop containing nucleotide triphosphate hydrolases"/>
    <property type="match status" value="2"/>
</dbReference>
<accession>A0ABS2BMQ0</accession>
<evidence type="ECO:0000313" key="2">
    <source>
        <dbReference type="EMBL" id="MBM3116710.1"/>
    </source>
</evidence>
<dbReference type="PANTHER" id="PTHR34383">
    <property type="entry name" value="POLYPHOSPHATE:AMP PHOSPHOTRANSFERASE-RELATED"/>
    <property type="match status" value="1"/>
</dbReference>
<comment type="caution">
    <text evidence="2">The sequence shown here is derived from an EMBL/GenBank/DDBJ whole genome shotgun (WGS) entry which is preliminary data.</text>
</comment>
<dbReference type="NCBIfam" id="TIGR03708">
    <property type="entry name" value="poly_P_AMP_trns"/>
    <property type="match status" value="1"/>
</dbReference>
<organism evidence="2 3">
    <name type="scientific">Jeongeupia naejangsanensis</name>
    <dbReference type="NCBI Taxonomy" id="613195"/>
    <lineage>
        <taxon>Bacteria</taxon>
        <taxon>Pseudomonadati</taxon>
        <taxon>Pseudomonadota</taxon>
        <taxon>Betaproteobacteria</taxon>
        <taxon>Neisseriales</taxon>
        <taxon>Chitinibacteraceae</taxon>
        <taxon>Jeongeupia</taxon>
    </lineage>
</organism>
<feature type="domain" description="Polyphosphate kinase-2-related" evidence="1">
    <location>
        <begin position="11"/>
        <end position="233"/>
    </location>
</feature>
<reference evidence="2 3" key="1">
    <citation type="submission" date="2021-01" db="EMBL/GenBank/DDBJ databases">
        <title>Draft Genome Sequence and Polyhydroxyalkanoate Biosynthetic Potential of Jeongeupia naejangsanensis Type Strain DSM 24253.</title>
        <authorList>
            <person name="Turrini P."/>
            <person name="Artuso I."/>
            <person name="Lugli G.A."/>
            <person name="Frangipani E."/>
            <person name="Ventura M."/>
            <person name="Visca P."/>
        </authorList>
    </citation>
    <scope>NUCLEOTIDE SEQUENCE [LARGE SCALE GENOMIC DNA]</scope>
    <source>
        <strain evidence="2 3">DSM 24253</strain>
    </source>
</reference>
<dbReference type="PANTHER" id="PTHR34383:SF3">
    <property type="entry name" value="POLYPHOSPHATE:AMP PHOSPHOTRANSFERASE"/>
    <property type="match status" value="1"/>
</dbReference>
<gene>
    <name evidence="2" type="primary">pap</name>
    <name evidence="2" type="ORF">JMJ54_12790</name>
</gene>
<dbReference type="Proteomes" id="UP000809431">
    <property type="component" value="Unassembled WGS sequence"/>
</dbReference>
<dbReference type="RefSeq" id="WP_203538947.1">
    <property type="nucleotide sequence ID" value="NZ_JAESND010000006.1"/>
</dbReference>